<evidence type="ECO:0000313" key="3">
    <source>
        <dbReference type="Proteomes" id="UP000430079"/>
    </source>
</evidence>
<evidence type="ECO:0000256" key="1">
    <source>
        <dbReference type="SAM" id="MobiDB-lite"/>
    </source>
</evidence>
<gene>
    <name evidence="2" type="ORF">Sgleb_59420</name>
</gene>
<accession>A0A640T8B0</accession>
<feature type="region of interest" description="Disordered" evidence="1">
    <location>
        <begin position="23"/>
        <end position="47"/>
    </location>
</feature>
<protein>
    <submittedName>
        <fullName evidence="2">Uncharacterized protein</fullName>
    </submittedName>
</protein>
<name>A0A640T8B0_9ACTN</name>
<comment type="caution">
    <text evidence="2">The sequence shown here is derived from an EMBL/GenBank/DDBJ whole genome shotgun (WGS) entry which is preliminary data.</text>
</comment>
<evidence type="ECO:0000313" key="2">
    <source>
        <dbReference type="EMBL" id="GFE17895.1"/>
    </source>
</evidence>
<proteinExistence type="predicted"/>
<sequence>MTANHQIAFHILRGEAAVAEARHRAGVDPRSAAKHEQHPSAQAHAVAKRAAASMLVLRETAQ</sequence>
<feature type="compositionally biased region" description="Basic and acidic residues" evidence="1">
    <location>
        <begin position="23"/>
        <end position="38"/>
    </location>
</feature>
<reference evidence="2 3" key="1">
    <citation type="submission" date="2019-12" db="EMBL/GenBank/DDBJ databases">
        <title>Whole genome shotgun sequence of Streptomyces hygroscopicus subsp. glebosus NBRC 13786.</title>
        <authorList>
            <person name="Ichikawa N."/>
            <person name="Kimura A."/>
            <person name="Kitahashi Y."/>
            <person name="Komaki H."/>
            <person name="Tamura T."/>
        </authorList>
    </citation>
    <scope>NUCLEOTIDE SEQUENCE [LARGE SCALE GENOMIC DNA]</scope>
    <source>
        <strain evidence="2 3">NBRC 13786</strain>
    </source>
</reference>
<keyword evidence="3" id="KW-1185">Reference proteome</keyword>
<dbReference type="EMBL" id="BLIO01000001">
    <property type="protein sequence ID" value="GFE17895.1"/>
    <property type="molecule type" value="Genomic_DNA"/>
</dbReference>
<dbReference type="AlphaFoldDB" id="A0A640T8B0"/>
<dbReference type="Proteomes" id="UP000430079">
    <property type="component" value="Unassembled WGS sequence"/>
</dbReference>
<organism evidence="2 3">
    <name type="scientific">Streptomyces glebosus</name>
    <dbReference type="NCBI Taxonomy" id="249580"/>
    <lineage>
        <taxon>Bacteria</taxon>
        <taxon>Bacillati</taxon>
        <taxon>Actinomycetota</taxon>
        <taxon>Actinomycetes</taxon>
        <taxon>Kitasatosporales</taxon>
        <taxon>Streptomycetaceae</taxon>
        <taxon>Streptomyces</taxon>
    </lineage>
</organism>